<feature type="transmembrane region" description="Helical" evidence="1">
    <location>
        <begin position="136"/>
        <end position="157"/>
    </location>
</feature>
<keyword evidence="2" id="KW-0732">Signal</keyword>
<evidence type="ECO:0000313" key="4">
    <source>
        <dbReference type="Proteomes" id="UP000800200"/>
    </source>
</evidence>
<keyword evidence="1" id="KW-0472">Membrane</keyword>
<evidence type="ECO:0000313" key="3">
    <source>
        <dbReference type="EMBL" id="KAF2191463.1"/>
    </source>
</evidence>
<dbReference type="Proteomes" id="UP000800200">
    <property type="component" value="Unassembled WGS sequence"/>
</dbReference>
<evidence type="ECO:0000256" key="1">
    <source>
        <dbReference type="SAM" id="Phobius"/>
    </source>
</evidence>
<accession>A0A6A6EKA5</accession>
<feature type="signal peptide" evidence="2">
    <location>
        <begin position="1"/>
        <end position="24"/>
    </location>
</feature>
<dbReference type="AlphaFoldDB" id="A0A6A6EKA5"/>
<evidence type="ECO:0000256" key="2">
    <source>
        <dbReference type="SAM" id="SignalP"/>
    </source>
</evidence>
<keyword evidence="1" id="KW-1133">Transmembrane helix</keyword>
<reference evidence="3" key="1">
    <citation type="journal article" date="2020" name="Stud. Mycol.">
        <title>101 Dothideomycetes genomes: a test case for predicting lifestyles and emergence of pathogens.</title>
        <authorList>
            <person name="Haridas S."/>
            <person name="Albert R."/>
            <person name="Binder M."/>
            <person name="Bloem J."/>
            <person name="Labutti K."/>
            <person name="Salamov A."/>
            <person name="Andreopoulos B."/>
            <person name="Baker S."/>
            <person name="Barry K."/>
            <person name="Bills G."/>
            <person name="Bluhm B."/>
            <person name="Cannon C."/>
            <person name="Castanera R."/>
            <person name="Culley D."/>
            <person name="Daum C."/>
            <person name="Ezra D."/>
            <person name="Gonzalez J."/>
            <person name="Henrissat B."/>
            <person name="Kuo A."/>
            <person name="Liang C."/>
            <person name="Lipzen A."/>
            <person name="Lutzoni F."/>
            <person name="Magnuson J."/>
            <person name="Mondo S."/>
            <person name="Nolan M."/>
            <person name="Ohm R."/>
            <person name="Pangilinan J."/>
            <person name="Park H.-J."/>
            <person name="Ramirez L."/>
            <person name="Alfaro M."/>
            <person name="Sun H."/>
            <person name="Tritt A."/>
            <person name="Yoshinaga Y."/>
            <person name="Zwiers L.-H."/>
            <person name="Turgeon B."/>
            <person name="Goodwin S."/>
            <person name="Spatafora J."/>
            <person name="Crous P."/>
            <person name="Grigoriev I."/>
        </authorList>
    </citation>
    <scope>NUCLEOTIDE SEQUENCE</scope>
    <source>
        <strain evidence="3">CBS 207.26</strain>
    </source>
</reference>
<feature type="transmembrane region" description="Helical" evidence="1">
    <location>
        <begin position="186"/>
        <end position="206"/>
    </location>
</feature>
<name>A0A6A6EKA5_9PEZI</name>
<proteinExistence type="predicted"/>
<keyword evidence="1" id="KW-0812">Transmembrane</keyword>
<organism evidence="3 4">
    <name type="scientific">Zopfia rhizophila CBS 207.26</name>
    <dbReference type="NCBI Taxonomy" id="1314779"/>
    <lineage>
        <taxon>Eukaryota</taxon>
        <taxon>Fungi</taxon>
        <taxon>Dikarya</taxon>
        <taxon>Ascomycota</taxon>
        <taxon>Pezizomycotina</taxon>
        <taxon>Dothideomycetes</taxon>
        <taxon>Dothideomycetes incertae sedis</taxon>
        <taxon>Zopfiaceae</taxon>
        <taxon>Zopfia</taxon>
    </lineage>
</organism>
<sequence>MSLWLSHLISLFFAFLGLNGGANTYSIPTDLNAWRSKPQWLPTREVPHYEKGKDNSTATGIYPLPQHCWQRAKNAEDIEAFRMKNNLTLVTAMPQDAALMPSWPQALMQYLIVNPPINCAATSETKHNGFILSSEAITPFNVLQVIFSPFVFIGWVVSFGISQANHASGGWVSVLGWAGWYELMHFYGVFAIVPLLFQWVASLAIIAQRWQGVIGAVAYRITNLNGCVPYDGLDYLQMGARSRSFKIFQSVTFPTATFFALTLAGNPESFTGGMACLALAELMYTAYVANAGTPMVVSGNCLLVELNPRKGFLDSSINTRWKAFSSFMGF</sequence>
<feature type="chain" id="PRO_5025524090" evidence="2">
    <location>
        <begin position="25"/>
        <end position="330"/>
    </location>
</feature>
<keyword evidence="4" id="KW-1185">Reference proteome</keyword>
<dbReference type="OrthoDB" id="3938594at2759"/>
<dbReference type="EMBL" id="ML994617">
    <property type="protein sequence ID" value="KAF2191463.1"/>
    <property type="molecule type" value="Genomic_DNA"/>
</dbReference>
<protein>
    <submittedName>
        <fullName evidence="3">Uncharacterized protein</fullName>
    </submittedName>
</protein>
<gene>
    <name evidence="3" type="ORF">K469DRAFT_720480</name>
</gene>